<dbReference type="InterPro" id="IPR001789">
    <property type="entry name" value="Sig_transdc_resp-reg_receiver"/>
</dbReference>
<dbReference type="PRINTS" id="PR00344">
    <property type="entry name" value="BCTRLSENSOR"/>
</dbReference>
<dbReference type="SUPFAM" id="SSF55874">
    <property type="entry name" value="ATPase domain of HSP90 chaperone/DNA topoisomerase II/histidine kinase"/>
    <property type="match status" value="1"/>
</dbReference>
<evidence type="ECO:0000259" key="9">
    <source>
        <dbReference type="PROSITE" id="PS50110"/>
    </source>
</evidence>
<dbReference type="SMART" id="SM00448">
    <property type="entry name" value="REC"/>
    <property type="match status" value="1"/>
</dbReference>
<evidence type="ECO:0000256" key="2">
    <source>
        <dbReference type="ARBA" id="ARBA00012438"/>
    </source>
</evidence>
<keyword evidence="6" id="KW-0812">Transmembrane</keyword>
<reference evidence="10 13" key="1">
    <citation type="submission" date="2015-01" db="EMBL/GenBank/DDBJ databases">
        <title>Genome Sequence of Pseudomonas antarctica CMS 35.</title>
        <authorList>
            <person name="Voget S."/>
            <person name="Chow J."/>
            <person name="Daniel R."/>
            <person name="Streit W."/>
        </authorList>
    </citation>
    <scope>NUCLEOTIDE SEQUENCE [LARGE SCALE GENOMIC DNA]</scope>
    <source>
        <strain evidence="10 13">CMS 35</strain>
    </source>
</reference>
<evidence type="ECO:0000256" key="7">
    <source>
        <dbReference type="SAM" id="SignalP"/>
    </source>
</evidence>
<keyword evidence="6" id="KW-0472">Membrane</keyword>
<dbReference type="InterPro" id="IPR036890">
    <property type="entry name" value="HATPase_C_sf"/>
</dbReference>
<dbReference type="Gene3D" id="3.40.50.2300">
    <property type="match status" value="1"/>
</dbReference>
<dbReference type="SMART" id="SM00388">
    <property type="entry name" value="HisKA"/>
    <property type="match status" value="1"/>
</dbReference>
<feature type="modified residue" description="4-aspartylphosphate" evidence="5">
    <location>
        <position position="717"/>
    </location>
</feature>
<accession>A0A1G9X2W3</accession>
<dbReference type="SUPFAM" id="SSF52172">
    <property type="entry name" value="CheY-like"/>
    <property type="match status" value="1"/>
</dbReference>
<dbReference type="InterPro" id="IPR003661">
    <property type="entry name" value="HisK_dim/P_dom"/>
</dbReference>
<dbReference type="PANTHER" id="PTHR45339">
    <property type="entry name" value="HYBRID SIGNAL TRANSDUCTION HISTIDINE KINASE J"/>
    <property type="match status" value="1"/>
</dbReference>
<evidence type="ECO:0000256" key="1">
    <source>
        <dbReference type="ARBA" id="ARBA00000085"/>
    </source>
</evidence>
<dbReference type="AlphaFoldDB" id="A0A1G9X2W3"/>
<dbReference type="PROSITE" id="PS50110">
    <property type="entry name" value="RESPONSE_REGULATORY"/>
    <property type="match status" value="1"/>
</dbReference>
<dbReference type="InterPro" id="IPR011622">
    <property type="entry name" value="7TMR_DISM_rcpt_extracell_dom2"/>
</dbReference>
<dbReference type="InterPro" id="IPR011623">
    <property type="entry name" value="7TMR_DISM_rcpt_extracell_dom1"/>
</dbReference>
<dbReference type="SMART" id="SM00387">
    <property type="entry name" value="HATPase_c"/>
    <property type="match status" value="1"/>
</dbReference>
<feature type="transmembrane region" description="Helical" evidence="6">
    <location>
        <begin position="309"/>
        <end position="328"/>
    </location>
</feature>
<dbReference type="CDD" id="cd00082">
    <property type="entry name" value="HisKA"/>
    <property type="match status" value="1"/>
</dbReference>
<evidence type="ECO:0000313" key="12">
    <source>
        <dbReference type="Proteomes" id="UP000182470"/>
    </source>
</evidence>
<dbReference type="Gene3D" id="3.30.565.10">
    <property type="entry name" value="Histidine kinase-like ATPase, C-terminal domain"/>
    <property type="match status" value="1"/>
</dbReference>
<keyword evidence="6" id="KW-1133">Transmembrane helix</keyword>
<dbReference type="PROSITE" id="PS50109">
    <property type="entry name" value="HIS_KIN"/>
    <property type="match status" value="1"/>
</dbReference>
<keyword evidence="13" id="KW-1185">Reference proteome</keyword>
<dbReference type="Gene3D" id="1.10.287.130">
    <property type="match status" value="1"/>
</dbReference>
<keyword evidence="7" id="KW-0732">Signal</keyword>
<dbReference type="Pfam" id="PF07695">
    <property type="entry name" value="7TMR-DISM_7TM"/>
    <property type="match status" value="1"/>
</dbReference>
<keyword evidence="4" id="KW-0902">Two-component regulatory system</keyword>
<feature type="transmembrane region" description="Helical" evidence="6">
    <location>
        <begin position="280"/>
        <end position="303"/>
    </location>
</feature>
<gene>
    <name evidence="10" type="primary">luxQ_1</name>
    <name evidence="10" type="ORF">PSAN_21680</name>
    <name evidence="11" type="ORF">SAMN04490179_1541</name>
</gene>
<dbReference type="SUPFAM" id="SSF47384">
    <property type="entry name" value="Homodimeric domain of signal transducing histidine kinase"/>
    <property type="match status" value="1"/>
</dbReference>
<sequence length="792" mass="87278">MRYLLMLLLCGLPMLAGAVEFNQSTRSLPLGRVMQVLEDPTDALTIAQVSSPAYAAQFKTHDNATLNAGYSRSVFWLKVDLHYTAIDPRAPRTWFLELAYPPLNRLDLYQGDGTGQYRLTTRTGSALPFSSREVRQSNYLFKLSFVPDQQQTVYLRLQSEGSIQAPLTLWSATAYMEEQPLRLYVLGAIYGVLLGMLVYNLFIYLSVRDTSYLYYILYIASFGLYQLSVNGVAVEYFWPNNPWWSNAAVPFLIGSAALFGSLFARSFLHTAQHSRWIDRILLVLAACGALVMVLALLTSYAVALRLATGLALVFTVTIFIAAIKAWYCGQRMARYFIIAWSAFLLGGVVNTLMVLGYLPNMFLTMYASQLGSAIEVALLSLALADRINGMREQQAQTLFDASQKLEVLNQQLARSNRLKDEFLATLTHELRTPMNGVIGSLELMQTVPLDDDLAQYLQTAAGSARDMMRMVNGILTLTELQAGRLSAQPKVFSLRGALDTLRQQFITSAQSKGLEFSIDVADELPDRVIGDADKLIQCLDCLLDNAFKFTHEGAVRLRVVGVPHSDGSVRLSFIVTDSGIGFAFLDEATLYQRFFQLDGSTTREYGGLGIGLAICRQLIELLGGQLTHQSEPRKGSRFQLEVTLNPVPPEPKAGSQKPLAQRASHECAVLLVDDNSVGHLAVRGMLLKLGYRVKTVDNGPSALAILQSDRFDAVLLDVPEGGFSLCCQIRALPGCGELPVIALSTSLNVSDRERCHGIGITDRLAKPVRFEALQAVLERCLLCPAEGESAGH</sequence>
<dbReference type="InterPro" id="IPR011006">
    <property type="entry name" value="CheY-like_superfamily"/>
</dbReference>
<dbReference type="GO" id="GO:0000155">
    <property type="term" value="F:phosphorelay sensor kinase activity"/>
    <property type="evidence" value="ECO:0007669"/>
    <property type="project" value="InterPro"/>
</dbReference>
<dbReference type="Proteomes" id="UP000182470">
    <property type="component" value="Chromosome I"/>
</dbReference>
<proteinExistence type="predicted"/>
<evidence type="ECO:0000313" key="13">
    <source>
        <dbReference type="Proteomes" id="UP000748067"/>
    </source>
</evidence>
<keyword evidence="11" id="KW-0418">Kinase</keyword>
<evidence type="ECO:0000256" key="6">
    <source>
        <dbReference type="SAM" id="Phobius"/>
    </source>
</evidence>
<dbReference type="EC" id="2.7.13.3" evidence="2"/>
<feature type="domain" description="Histidine kinase" evidence="8">
    <location>
        <begin position="425"/>
        <end position="646"/>
    </location>
</feature>
<dbReference type="Gene3D" id="2.60.40.2380">
    <property type="match status" value="1"/>
</dbReference>
<dbReference type="PANTHER" id="PTHR45339:SF1">
    <property type="entry name" value="HYBRID SIGNAL TRANSDUCTION HISTIDINE KINASE J"/>
    <property type="match status" value="1"/>
</dbReference>
<dbReference type="EMBL" id="LT629704">
    <property type="protein sequence ID" value="SDM91089.1"/>
    <property type="molecule type" value="Genomic_DNA"/>
</dbReference>
<evidence type="ECO:0000313" key="11">
    <source>
        <dbReference type="EMBL" id="SDM91089.1"/>
    </source>
</evidence>
<protein>
    <recommendedName>
        <fullName evidence="2">histidine kinase</fullName>
        <ecNumber evidence="2">2.7.13.3</ecNumber>
    </recommendedName>
</protein>
<feature type="domain" description="Response regulatory" evidence="9">
    <location>
        <begin position="668"/>
        <end position="781"/>
    </location>
</feature>
<dbReference type="InterPro" id="IPR004358">
    <property type="entry name" value="Sig_transdc_His_kin-like_C"/>
</dbReference>
<keyword evidence="10" id="KW-0378">Hydrolase</keyword>
<dbReference type="RefSeq" id="WP_083356630.1">
    <property type="nucleotide sequence ID" value="NZ_JXDI01000001.1"/>
</dbReference>
<dbReference type="InterPro" id="IPR036097">
    <property type="entry name" value="HisK_dim/P_sf"/>
</dbReference>
<dbReference type="CDD" id="cd17546">
    <property type="entry name" value="REC_hyHK_CKI1_RcsC-like"/>
    <property type="match status" value="1"/>
</dbReference>
<keyword evidence="10" id="KW-0808">Transferase</keyword>
<dbReference type="EMBL" id="JXDI01000001">
    <property type="protein sequence ID" value="KAF2409753.1"/>
    <property type="molecule type" value="Genomic_DNA"/>
</dbReference>
<evidence type="ECO:0000256" key="4">
    <source>
        <dbReference type="ARBA" id="ARBA00023012"/>
    </source>
</evidence>
<feature type="transmembrane region" description="Helical" evidence="6">
    <location>
        <begin position="248"/>
        <end position="268"/>
    </location>
</feature>
<dbReference type="Proteomes" id="UP000748067">
    <property type="component" value="Unassembled WGS sequence"/>
</dbReference>
<dbReference type="GO" id="GO:0016787">
    <property type="term" value="F:hydrolase activity"/>
    <property type="evidence" value="ECO:0007669"/>
    <property type="project" value="UniProtKB-KW"/>
</dbReference>
<comment type="catalytic activity">
    <reaction evidence="1">
        <text>ATP + protein L-histidine = ADP + protein N-phospho-L-histidine.</text>
        <dbReference type="EC" id="2.7.13.3"/>
    </reaction>
</comment>
<dbReference type="CDD" id="cd16922">
    <property type="entry name" value="HATPase_EvgS-ArcB-TorS-like"/>
    <property type="match status" value="1"/>
</dbReference>
<keyword evidence="3 5" id="KW-0597">Phosphoprotein</keyword>
<dbReference type="Pfam" id="PF00072">
    <property type="entry name" value="Response_reg"/>
    <property type="match status" value="1"/>
</dbReference>
<organism evidence="11 12">
    <name type="scientific">Pseudomonas antarctica</name>
    <dbReference type="NCBI Taxonomy" id="219572"/>
    <lineage>
        <taxon>Bacteria</taxon>
        <taxon>Pseudomonadati</taxon>
        <taxon>Pseudomonadota</taxon>
        <taxon>Gammaproteobacteria</taxon>
        <taxon>Pseudomonadales</taxon>
        <taxon>Pseudomonadaceae</taxon>
        <taxon>Pseudomonas</taxon>
    </lineage>
</organism>
<dbReference type="InterPro" id="IPR003594">
    <property type="entry name" value="HATPase_dom"/>
</dbReference>
<feature type="transmembrane region" description="Helical" evidence="6">
    <location>
        <begin position="183"/>
        <end position="205"/>
    </location>
</feature>
<dbReference type="InterPro" id="IPR005467">
    <property type="entry name" value="His_kinase_dom"/>
</dbReference>
<evidence type="ECO:0000313" key="10">
    <source>
        <dbReference type="EMBL" id="KAF2409753.1"/>
    </source>
</evidence>
<reference evidence="11 12" key="2">
    <citation type="submission" date="2016-10" db="EMBL/GenBank/DDBJ databases">
        <authorList>
            <person name="de Groot N.N."/>
        </authorList>
    </citation>
    <scope>NUCLEOTIDE SEQUENCE [LARGE SCALE GENOMIC DNA]</scope>
    <source>
        <strain evidence="11 12">BS2772</strain>
    </source>
</reference>
<name>A0A1G9X2W3_9PSED</name>
<dbReference type="FunFam" id="3.30.565.10:FF:000010">
    <property type="entry name" value="Sensor histidine kinase RcsC"/>
    <property type="match status" value="1"/>
</dbReference>
<evidence type="ECO:0000256" key="3">
    <source>
        <dbReference type="ARBA" id="ARBA00022553"/>
    </source>
</evidence>
<feature type="transmembrane region" description="Helical" evidence="6">
    <location>
        <begin position="335"/>
        <end position="358"/>
    </location>
</feature>
<feature type="chain" id="PRO_5009246152" description="histidine kinase" evidence="7">
    <location>
        <begin position="19"/>
        <end position="792"/>
    </location>
</feature>
<evidence type="ECO:0000256" key="5">
    <source>
        <dbReference type="PROSITE-ProRule" id="PRU00169"/>
    </source>
</evidence>
<dbReference type="Pfam" id="PF07696">
    <property type="entry name" value="7TMR-DISMED2"/>
    <property type="match status" value="1"/>
</dbReference>
<feature type="signal peptide" evidence="7">
    <location>
        <begin position="1"/>
        <end position="18"/>
    </location>
</feature>
<feature type="transmembrane region" description="Helical" evidence="6">
    <location>
        <begin position="212"/>
        <end position="228"/>
    </location>
</feature>
<dbReference type="Pfam" id="PF02518">
    <property type="entry name" value="HATPase_c"/>
    <property type="match status" value="1"/>
</dbReference>
<evidence type="ECO:0000259" key="8">
    <source>
        <dbReference type="PROSITE" id="PS50109"/>
    </source>
</evidence>
<dbReference type="Pfam" id="PF00512">
    <property type="entry name" value="HisKA"/>
    <property type="match status" value="1"/>
</dbReference>
<dbReference type="OrthoDB" id="9797243at2"/>